<organism evidence="10 11">
    <name type="scientific">Aspergillus aculeatus (strain ATCC 16872 / CBS 172.66 / WB 5094)</name>
    <dbReference type="NCBI Taxonomy" id="690307"/>
    <lineage>
        <taxon>Eukaryota</taxon>
        <taxon>Fungi</taxon>
        <taxon>Dikarya</taxon>
        <taxon>Ascomycota</taxon>
        <taxon>Pezizomycotina</taxon>
        <taxon>Eurotiomycetes</taxon>
        <taxon>Eurotiomycetidae</taxon>
        <taxon>Eurotiales</taxon>
        <taxon>Aspergillaceae</taxon>
        <taxon>Aspergillus</taxon>
        <taxon>Aspergillus subgen. Circumdati</taxon>
    </lineage>
</organism>
<accession>A0A1L9WPG3</accession>
<dbReference type="InterPro" id="IPR032466">
    <property type="entry name" value="Metal_Hydrolase"/>
</dbReference>
<gene>
    <name evidence="10" type="ORF">ASPACDRAFT_1872539</name>
</gene>
<dbReference type="OMA" id="HPILMNA"/>
<evidence type="ECO:0000313" key="11">
    <source>
        <dbReference type="Proteomes" id="UP000184546"/>
    </source>
</evidence>
<evidence type="ECO:0000256" key="3">
    <source>
        <dbReference type="ARBA" id="ARBA00006083"/>
    </source>
</evidence>
<evidence type="ECO:0000256" key="4">
    <source>
        <dbReference type="ARBA" id="ARBA00012784"/>
    </source>
</evidence>
<reference evidence="11" key="1">
    <citation type="journal article" date="2017" name="Genome Biol.">
        <title>Comparative genomics reveals high biological diversity and specific adaptations in the industrially and medically important fungal genus Aspergillus.</title>
        <authorList>
            <person name="de Vries R.P."/>
            <person name="Riley R."/>
            <person name="Wiebenga A."/>
            <person name="Aguilar-Osorio G."/>
            <person name="Amillis S."/>
            <person name="Uchima C.A."/>
            <person name="Anderluh G."/>
            <person name="Asadollahi M."/>
            <person name="Askin M."/>
            <person name="Barry K."/>
            <person name="Battaglia E."/>
            <person name="Bayram O."/>
            <person name="Benocci T."/>
            <person name="Braus-Stromeyer S.A."/>
            <person name="Caldana C."/>
            <person name="Canovas D."/>
            <person name="Cerqueira G.C."/>
            <person name="Chen F."/>
            <person name="Chen W."/>
            <person name="Choi C."/>
            <person name="Clum A."/>
            <person name="Dos Santos R.A."/>
            <person name="Damasio A.R."/>
            <person name="Diallinas G."/>
            <person name="Emri T."/>
            <person name="Fekete E."/>
            <person name="Flipphi M."/>
            <person name="Freyberg S."/>
            <person name="Gallo A."/>
            <person name="Gournas C."/>
            <person name="Habgood R."/>
            <person name="Hainaut M."/>
            <person name="Harispe M.L."/>
            <person name="Henrissat B."/>
            <person name="Hilden K.S."/>
            <person name="Hope R."/>
            <person name="Hossain A."/>
            <person name="Karabika E."/>
            <person name="Karaffa L."/>
            <person name="Karanyi Z."/>
            <person name="Krasevec N."/>
            <person name="Kuo A."/>
            <person name="Kusch H."/>
            <person name="LaButti K."/>
            <person name="Lagendijk E.L."/>
            <person name="Lapidus A."/>
            <person name="Levasseur A."/>
            <person name="Lindquist E."/>
            <person name="Lipzen A."/>
            <person name="Logrieco A.F."/>
            <person name="MacCabe A."/>
            <person name="Maekelae M.R."/>
            <person name="Malavazi I."/>
            <person name="Melin P."/>
            <person name="Meyer V."/>
            <person name="Mielnichuk N."/>
            <person name="Miskei M."/>
            <person name="Molnar A.P."/>
            <person name="Mule G."/>
            <person name="Ngan C.Y."/>
            <person name="Orejas M."/>
            <person name="Orosz E."/>
            <person name="Ouedraogo J.P."/>
            <person name="Overkamp K.M."/>
            <person name="Park H.-S."/>
            <person name="Perrone G."/>
            <person name="Piumi F."/>
            <person name="Punt P.J."/>
            <person name="Ram A.F."/>
            <person name="Ramon A."/>
            <person name="Rauscher S."/>
            <person name="Record E."/>
            <person name="Riano-Pachon D.M."/>
            <person name="Robert V."/>
            <person name="Roehrig J."/>
            <person name="Ruller R."/>
            <person name="Salamov A."/>
            <person name="Salih N.S."/>
            <person name="Samson R.A."/>
            <person name="Sandor E."/>
            <person name="Sanguinetti M."/>
            <person name="Schuetze T."/>
            <person name="Sepcic K."/>
            <person name="Shelest E."/>
            <person name="Sherlock G."/>
            <person name="Sophianopoulou V."/>
            <person name="Squina F.M."/>
            <person name="Sun H."/>
            <person name="Susca A."/>
            <person name="Todd R.B."/>
            <person name="Tsang A."/>
            <person name="Unkles S.E."/>
            <person name="van de Wiele N."/>
            <person name="van Rossen-Uffink D."/>
            <person name="Oliveira J.V."/>
            <person name="Vesth T.C."/>
            <person name="Visser J."/>
            <person name="Yu J.-H."/>
            <person name="Zhou M."/>
            <person name="Andersen M.R."/>
            <person name="Archer D.B."/>
            <person name="Baker S.E."/>
            <person name="Benoit I."/>
            <person name="Brakhage A.A."/>
            <person name="Braus G.H."/>
            <person name="Fischer R."/>
            <person name="Frisvad J.C."/>
            <person name="Goldman G.H."/>
            <person name="Houbraken J."/>
            <person name="Oakley B."/>
            <person name="Pocsi I."/>
            <person name="Scazzocchio C."/>
            <person name="Seiboth B."/>
            <person name="vanKuyk P.A."/>
            <person name="Wortman J."/>
            <person name="Dyer P.S."/>
            <person name="Grigoriev I.V."/>
        </authorList>
    </citation>
    <scope>NUCLEOTIDE SEQUENCE [LARGE SCALE GENOMIC DNA]</scope>
    <source>
        <strain evidence="11">ATCC 16872 / CBS 172.66 / WB 5094</strain>
    </source>
</reference>
<comment type="similarity">
    <text evidence="3">Belongs to the metallo-dependent hydrolases superfamily. Adenosine and AMP deaminases family. ADGF subfamily.</text>
</comment>
<dbReference type="InterPro" id="IPR006330">
    <property type="entry name" value="Ado/ade_deaminase"/>
</dbReference>
<dbReference type="AlphaFoldDB" id="A0A1L9WPG3"/>
<dbReference type="GO" id="GO:0005576">
    <property type="term" value="C:extracellular region"/>
    <property type="evidence" value="ECO:0007669"/>
    <property type="project" value="UniProtKB-SubCell"/>
</dbReference>
<dbReference type="Gene3D" id="3.20.20.140">
    <property type="entry name" value="Metal-dependent hydrolases"/>
    <property type="match status" value="1"/>
</dbReference>
<dbReference type="PANTHER" id="PTHR11409">
    <property type="entry name" value="ADENOSINE DEAMINASE"/>
    <property type="match status" value="1"/>
</dbReference>
<dbReference type="GO" id="GO:0006154">
    <property type="term" value="P:adenosine catabolic process"/>
    <property type="evidence" value="ECO:0007669"/>
    <property type="project" value="TreeGrafter"/>
</dbReference>
<keyword evidence="6" id="KW-0479">Metal-binding</keyword>
<dbReference type="FunFam" id="3.20.20.140:FF:000017">
    <property type="entry name" value="Adenosine deaminase 2"/>
    <property type="match status" value="1"/>
</dbReference>
<name>A0A1L9WPG3_ASPA1</name>
<comment type="cofactor">
    <cofactor evidence="1">
        <name>Zn(2+)</name>
        <dbReference type="ChEBI" id="CHEBI:29105"/>
    </cofactor>
</comment>
<evidence type="ECO:0000256" key="5">
    <source>
        <dbReference type="ARBA" id="ARBA00022525"/>
    </source>
</evidence>
<evidence type="ECO:0000256" key="8">
    <source>
        <dbReference type="ARBA" id="ARBA00022801"/>
    </source>
</evidence>
<dbReference type="STRING" id="690307.A0A1L9WPG3"/>
<evidence type="ECO:0000313" key="10">
    <source>
        <dbReference type="EMBL" id="OJJ98058.1"/>
    </source>
</evidence>
<dbReference type="RefSeq" id="XP_020054398.1">
    <property type="nucleotide sequence ID" value="XM_020197999.1"/>
</dbReference>
<keyword evidence="8" id="KW-0378">Hydrolase</keyword>
<keyword evidence="11" id="KW-1185">Reference proteome</keyword>
<dbReference type="EC" id="3.5.4.4" evidence="4"/>
<comment type="catalytic activity">
    <reaction evidence="9">
        <text>adenosine + H2O + H(+) = inosine + NH4(+)</text>
        <dbReference type="Rhea" id="RHEA:24408"/>
        <dbReference type="ChEBI" id="CHEBI:15377"/>
        <dbReference type="ChEBI" id="CHEBI:15378"/>
        <dbReference type="ChEBI" id="CHEBI:16335"/>
        <dbReference type="ChEBI" id="CHEBI:17596"/>
        <dbReference type="ChEBI" id="CHEBI:28938"/>
        <dbReference type="EC" id="3.5.4.4"/>
    </reaction>
</comment>
<keyword evidence="5" id="KW-0964">Secreted</keyword>
<evidence type="ECO:0000256" key="7">
    <source>
        <dbReference type="ARBA" id="ARBA00022729"/>
    </source>
</evidence>
<dbReference type="EMBL" id="KV878981">
    <property type="protein sequence ID" value="OJJ98058.1"/>
    <property type="molecule type" value="Genomic_DNA"/>
</dbReference>
<keyword evidence="7" id="KW-0732">Signal</keyword>
<dbReference type="GO" id="GO:0046872">
    <property type="term" value="F:metal ion binding"/>
    <property type="evidence" value="ECO:0007669"/>
    <property type="project" value="UniProtKB-KW"/>
</dbReference>
<dbReference type="VEuPathDB" id="FungiDB:ASPACDRAFT_1872539"/>
<proteinExistence type="inferred from homology"/>
<dbReference type="GO" id="GO:0046103">
    <property type="term" value="P:inosine biosynthetic process"/>
    <property type="evidence" value="ECO:0007669"/>
    <property type="project" value="TreeGrafter"/>
</dbReference>
<dbReference type="GeneID" id="30971813"/>
<sequence>MAADDKEWELEEGIPQVEDPFIQQYLQGRDSLILQEQKQRHDFNLRKALTPVAARACKIVSQIRDRELTQASTPYYGPPALDWEQVRKTDIWKIAQKMPKGSLLNASIHGLINVDKLIDIVLITAGLHISSPQPLSSQEARLKSPVTFQYTSSSTQSVKHSVSIWSAAYVASELIPVQQAASSFPDGGETGFREWLKRRCTLGDEQSSDACHGAPIINSLLSYEPILRPCLRDVFAHLAADGVDYAEFRHTFAHLYRREGTDTPDADQSEWCHVFQQELRRFQSTDEGRDFYGARIIWTTSRSLSNREIVENMQTCLFAKYDYPEVICGFDILGTGSDARPLSDLVPLLFWFRKECMDAGLEIPFFFHAGEMARDGVRADHGLYDAILLGTRRICDGSTLYEHPLLTESVKEKKILVEFSPTSSRSEHVLPALLSRGVSVALCGNHLSGGFDGRGAEGFTQVIWRVLQGVDDHADLAGLAMLVENSIRWSCYDDQPTGEWLSEIREGILGEKVKARRLQEWWARFEQFCEWVTVTFAEEGSDE</sequence>
<comment type="subcellular location">
    <subcellularLocation>
        <location evidence="2">Secreted</location>
    </subcellularLocation>
</comment>
<dbReference type="Proteomes" id="UP000184546">
    <property type="component" value="Unassembled WGS sequence"/>
</dbReference>
<dbReference type="PANTHER" id="PTHR11409:SF39">
    <property type="entry name" value="ADENOSINE DEAMINASE 2"/>
    <property type="match status" value="1"/>
</dbReference>
<dbReference type="SUPFAM" id="SSF51556">
    <property type="entry name" value="Metallo-dependent hydrolases"/>
    <property type="match status" value="1"/>
</dbReference>
<dbReference type="GO" id="GO:0004000">
    <property type="term" value="F:adenosine deaminase activity"/>
    <property type="evidence" value="ECO:0007669"/>
    <property type="project" value="TreeGrafter"/>
</dbReference>
<dbReference type="OrthoDB" id="7202371at2759"/>
<evidence type="ECO:0000256" key="2">
    <source>
        <dbReference type="ARBA" id="ARBA00004613"/>
    </source>
</evidence>
<evidence type="ECO:0000256" key="6">
    <source>
        <dbReference type="ARBA" id="ARBA00022723"/>
    </source>
</evidence>
<evidence type="ECO:0000256" key="9">
    <source>
        <dbReference type="ARBA" id="ARBA00047764"/>
    </source>
</evidence>
<protein>
    <recommendedName>
        <fullName evidence="4">adenosine deaminase</fullName>
        <ecNumber evidence="4">3.5.4.4</ecNumber>
    </recommendedName>
</protein>
<evidence type="ECO:0000256" key="1">
    <source>
        <dbReference type="ARBA" id="ARBA00001947"/>
    </source>
</evidence>